<evidence type="ECO:0000313" key="1">
    <source>
        <dbReference type="EMBL" id="PZC71110.1"/>
    </source>
</evidence>
<sequence>MYDPPHLLKCFRNLFLKYNIQCTTEITSKNKSGIGVAKWSQFPKGIDQITEDVKDVPFLSYPCDIYPTTDVLTIVATR</sequence>
<protein>
    <submittedName>
        <fullName evidence="1">Uncharacterized protein</fullName>
    </submittedName>
</protein>
<organism evidence="1 2">
    <name type="scientific">Helicoverpa armigera</name>
    <name type="common">Cotton bollworm</name>
    <name type="synonym">Heliothis armigera</name>
    <dbReference type="NCBI Taxonomy" id="29058"/>
    <lineage>
        <taxon>Eukaryota</taxon>
        <taxon>Metazoa</taxon>
        <taxon>Ecdysozoa</taxon>
        <taxon>Arthropoda</taxon>
        <taxon>Hexapoda</taxon>
        <taxon>Insecta</taxon>
        <taxon>Pterygota</taxon>
        <taxon>Neoptera</taxon>
        <taxon>Endopterygota</taxon>
        <taxon>Lepidoptera</taxon>
        <taxon>Glossata</taxon>
        <taxon>Ditrysia</taxon>
        <taxon>Noctuoidea</taxon>
        <taxon>Noctuidae</taxon>
        <taxon>Heliothinae</taxon>
        <taxon>Helicoverpa</taxon>
    </lineage>
</organism>
<reference evidence="1 2" key="1">
    <citation type="journal article" date="2017" name="BMC Biol.">
        <title>Genomic innovations, transcriptional plasticity and gene loss underlying the evolution and divergence of two highly polyphagous and invasive Helicoverpa pest species.</title>
        <authorList>
            <person name="Pearce S.L."/>
            <person name="Clarke D.F."/>
            <person name="East P.D."/>
            <person name="Elfekih S."/>
            <person name="Gordon K.H."/>
            <person name="Jermiin L.S."/>
            <person name="McGaughran A."/>
            <person name="Oakeshott J.G."/>
            <person name="Papanikolaou A."/>
            <person name="Perera O.P."/>
            <person name="Rane R.V."/>
            <person name="Richards S."/>
            <person name="Tay W.T."/>
            <person name="Walsh T.K."/>
            <person name="Anderson A."/>
            <person name="Anderson C.J."/>
            <person name="Asgari S."/>
            <person name="Board P.G."/>
            <person name="Bretschneider A."/>
            <person name="Campbell P.M."/>
            <person name="Chertemps T."/>
            <person name="Christeller J.T."/>
            <person name="Coppin C.W."/>
            <person name="Downes S.J."/>
            <person name="Duan G."/>
            <person name="Farnsworth C.A."/>
            <person name="Good R.T."/>
            <person name="Han L.B."/>
            <person name="Han Y.C."/>
            <person name="Hatje K."/>
            <person name="Horne I."/>
            <person name="Huang Y.P."/>
            <person name="Hughes D.S."/>
            <person name="Jacquin-Joly E."/>
            <person name="James W."/>
            <person name="Jhangiani S."/>
            <person name="Kollmar M."/>
            <person name="Kuwar S.S."/>
            <person name="Li S."/>
            <person name="Liu N.Y."/>
            <person name="Maibeche M.T."/>
            <person name="Miller J.R."/>
            <person name="Montagne N."/>
            <person name="Perry T."/>
            <person name="Qu J."/>
            <person name="Song S.V."/>
            <person name="Sutton G.G."/>
            <person name="Vogel H."/>
            <person name="Walenz B.P."/>
            <person name="Xu W."/>
            <person name="Zhang H.J."/>
            <person name="Zou Z."/>
            <person name="Batterham P."/>
            <person name="Edwards O.R."/>
            <person name="Feyereisen R."/>
            <person name="Gibbs R.A."/>
            <person name="Heckel D.G."/>
            <person name="McGrath A."/>
            <person name="Robin C."/>
            <person name="Scherer S.E."/>
            <person name="Worley K.C."/>
            <person name="Wu Y.D."/>
        </authorList>
    </citation>
    <scope>NUCLEOTIDE SEQUENCE [LARGE SCALE GENOMIC DNA]</scope>
    <source>
        <strain evidence="1">Harm_GR_Male_#8</strain>
        <tissue evidence="1">Whole organism</tissue>
    </source>
</reference>
<dbReference type="EMBL" id="KZ150376">
    <property type="protein sequence ID" value="PZC71110.1"/>
    <property type="molecule type" value="Genomic_DNA"/>
</dbReference>
<gene>
    <name evidence="1" type="primary">HaOG214063</name>
    <name evidence="1" type="ORF">B5X24_HaOG214063</name>
</gene>
<dbReference type="Proteomes" id="UP000249218">
    <property type="component" value="Unassembled WGS sequence"/>
</dbReference>
<accession>A0A2W1BE14</accession>
<name>A0A2W1BE14_HELAM</name>
<keyword evidence="2" id="KW-1185">Reference proteome</keyword>
<dbReference type="AlphaFoldDB" id="A0A2W1BE14"/>
<proteinExistence type="predicted"/>
<evidence type="ECO:0000313" key="2">
    <source>
        <dbReference type="Proteomes" id="UP000249218"/>
    </source>
</evidence>